<sequence>MANVQLDNGFTRIANELLEVVMNQKLNGTQFKIIMAVWRYTYGYSRKQHEMSLGFISEATGVHKQTVRNELEKLIERKIIKVIKESSFSSSRVISFNKNYIEWEGLQSAKRLTVSKKANTAVSELTDTTVSELTDQERKPKENIKEIQSQVIFDHYISKNIIQHKQFDSDMKKAVKKAITKFGIDEVRTAIDNYAVVIKSDAYWFTQKYNIINMMRDKDIRQFGSEADPLSNFLVKEKNQTKQSINWEDI</sequence>
<dbReference type="InterPro" id="IPR036388">
    <property type="entry name" value="WH-like_DNA-bd_sf"/>
</dbReference>
<dbReference type="RefSeq" id="WP_209481492.1">
    <property type="nucleotide sequence ID" value="NZ_JAGGKK010000017.1"/>
</dbReference>
<organism evidence="2 3">
    <name type="scientific">Virgibacillus litoralis</name>
    <dbReference type="NCBI Taxonomy" id="578221"/>
    <lineage>
        <taxon>Bacteria</taxon>
        <taxon>Bacillati</taxon>
        <taxon>Bacillota</taxon>
        <taxon>Bacilli</taxon>
        <taxon>Bacillales</taxon>
        <taxon>Bacillaceae</taxon>
        <taxon>Virgibacillus</taxon>
    </lineage>
</organism>
<dbReference type="NCBIfam" id="TIGR01610">
    <property type="entry name" value="phage_O_Nterm"/>
    <property type="match status" value="1"/>
</dbReference>
<accession>A0ABS4HH49</accession>
<evidence type="ECO:0000313" key="2">
    <source>
        <dbReference type="EMBL" id="MBP1950044.1"/>
    </source>
</evidence>
<name>A0ABS4HH49_9BACI</name>
<feature type="domain" description="Bacteriophage lambda Replication protein O N-terminal" evidence="1">
    <location>
        <begin position="4"/>
        <end position="103"/>
    </location>
</feature>
<comment type="caution">
    <text evidence="2">The sequence shown here is derived from an EMBL/GenBank/DDBJ whole genome shotgun (WGS) entry which is preliminary data.</text>
</comment>
<reference evidence="2 3" key="1">
    <citation type="submission" date="2021-03" db="EMBL/GenBank/DDBJ databases">
        <title>Genomic Encyclopedia of Type Strains, Phase IV (KMG-IV): sequencing the most valuable type-strain genomes for metagenomic binning, comparative biology and taxonomic classification.</title>
        <authorList>
            <person name="Goeker M."/>
        </authorList>
    </citation>
    <scope>NUCLEOTIDE SEQUENCE [LARGE SCALE GENOMIC DNA]</scope>
    <source>
        <strain evidence="2 3">DSM 21085</strain>
    </source>
</reference>
<evidence type="ECO:0000313" key="3">
    <source>
        <dbReference type="Proteomes" id="UP001519328"/>
    </source>
</evidence>
<dbReference type="Gene3D" id="1.10.10.10">
    <property type="entry name" value="Winged helix-like DNA-binding domain superfamily/Winged helix DNA-binding domain"/>
    <property type="match status" value="1"/>
</dbReference>
<dbReference type="Proteomes" id="UP001519328">
    <property type="component" value="Unassembled WGS sequence"/>
</dbReference>
<keyword evidence="3" id="KW-1185">Reference proteome</keyword>
<dbReference type="InterPro" id="IPR036390">
    <property type="entry name" value="WH_DNA-bd_sf"/>
</dbReference>
<proteinExistence type="predicted"/>
<protein>
    <submittedName>
        <fullName evidence="2">Phage replication O-like protein O</fullName>
    </submittedName>
</protein>
<dbReference type="EMBL" id="JAGGKK010000017">
    <property type="protein sequence ID" value="MBP1950044.1"/>
    <property type="molecule type" value="Genomic_DNA"/>
</dbReference>
<dbReference type="Pfam" id="PF04492">
    <property type="entry name" value="Phage_rep_O"/>
    <property type="match status" value="1"/>
</dbReference>
<evidence type="ECO:0000259" key="1">
    <source>
        <dbReference type="Pfam" id="PF04492"/>
    </source>
</evidence>
<dbReference type="SUPFAM" id="SSF46785">
    <property type="entry name" value="Winged helix' DNA-binding domain"/>
    <property type="match status" value="1"/>
</dbReference>
<gene>
    <name evidence="2" type="ORF">J2Z82_003000</name>
</gene>
<dbReference type="InterPro" id="IPR006497">
    <property type="entry name" value="Phage_lambda_VrpO_N"/>
</dbReference>